<keyword evidence="2 4" id="KW-0479">Metal-binding</keyword>
<comment type="similarity">
    <text evidence="4">Belongs to the HypA/HybF family.</text>
</comment>
<feature type="binding site" evidence="4">
    <location>
        <position position="70"/>
    </location>
    <ligand>
        <name>Zn(2+)</name>
        <dbReference type="ChEBI" id="CHEBI:29105"/>
    </ligand>
</feature>
<dbReference type="RefSeq" id="WP_323447477.1">
    <property type="nucleotide sequence ID" value="NZ_BSBI01000005.1"/>
</dbReference>
<dbReference type="Gene3D" id="3.30.2320.80">
    <property type="match status" value="1"/>
</dbReference>
<dbReference type="Proteomes" id="UP001291653">
    <property type="component" value="Unassembled WGS sequence"/>
</dbReference>
<dbReference type="InterPro" id="IPR000688">
    <property type="entry name" value="HypA/HybF"/>
</dbReference>
<feature type="binding site" evidence="4">
    <location>
        <position position="87"/>
    </location>
    <ligand>
        <name>Zn(2+)</name>
        <dbReference type="ChEBI" id="CHEBI:29105"/>
    </ligand>
</feature>
<comment type="caution">
    <text evidence="4">Lacks conserved residue(s) required for the propagation of feature annotation.</text>
</comment>
<feature type="binding site" evidence="4">
    <location>
        <position position="90"/>
    </location>
    <ligand>
        <name>Zn(2+)</name>
        <dbReference type="ChEBI" id="CHEBI:29105"/>
    </ligand>
</feature>
<accession>A0ABQ5NYG1</accession>
<comment type="caution">
    <text evidence="5">The sequence shown here is derived from an EMBL/GenBank/DDBJ whole genome shotgun (WGS) entry which is preliminary data.</text>
</comment>
<dbReference type="EMBL" id="BSBI01000005">
    <property type="protein sequence ID" value="GLF95412.1"/>
    <property type="molecule type" value="Genomic_DNA"/>
</dbReference>
<sequence>MSIATAVVEQVEQAAARRGATAVAAVRLEIGELAGVVPEALEFCFALACEGTALAGSVLETRSVPGRARCGPCGVEWRPGLPPDLLCPRCAGARAELLAGRELRIREVEWAAGTALAPG</sequence>
<feature type="binding site" evidence="4">
    <location>
        <position position="73"/>
    </location>
    <ligand>
        <name>Zn(2+)</name>
        <dbReference type="ChEBI" id="CHEBI:29105"/>
    </ligand>
</feature>
<name>A0ABQ5NYG1_9ACTN</name>
<evidence type="ECO:0000313" key="5">
    <source>
        <dbReference type="EMBL" id="GLF95412.1"/>
    </source>
</evidence>
<dbReference type="HAMAP" id="MF_00213">
    <property type="entry name" value="HypA_HybF"/>
    <property type="match status" value="1"/>
</dbReference>
<reference evidence="5 6" key="1">
    <citation type="submission" date="2022-10" db="EMBL/GenBank/DDBJ databases">
        <title>Draft genome sequence of Streptomyces sp. YSPA8.</title>
        <authorList>
            <person name="Moriuchi R."/>
            <person name="Dohra H."/>
            <person name="Yamamura H."/>
            <person name="Kodani S."/>
        </authorList>
    </citation>
    <scope>NUCLEOTIDE SEQUENCE [LARGE SCALE GENOMIC DNA]</scope>
    <source>
        <strain evidence="5 6">YSPA8</strain>
    </source>
</reference>
<evidence type="ECO:0000256" key="4">
    <source>
        <dbReference type="HAMAP-Rule" id="MF_00213"/>
    </source>
</evidence>
<evidence type="ECO:0000256" key="2">
    <source>
        <dbReference type="ARBA" id="ARBA00022723"/>
    </source>
</evidence>
<dbReference type="PANTHER" id="PTHR34535:SF3">
    <property type="entry name" value="HYDROGENASE MATURATION FACTOR HYPA"/>
    <property type="match status" value="1"/>
</dbReference>
<proteinExistence type="inferred from homology"/>
<organism evidence="5 6">
    <name type="scientific">Streptomyces yaizuensis</name>
    <dbReference type="NCBI Taxonomy" id="2989713"/>
    <lineage>
        <taxon>Bacteria</taxon>
        <taxon>Bacillati</taxon>
        <taxon>Actinomycetota</taxon>
        <taxon>Actinomycetes</taxon>
        <taxon>Kitasatosporales</taxon>
        <taxon>Streptomycetaceae</taxon>
        <taxon>Streptomyces</taxon>
    </lineage>
</organism>
<dbReference type="PANTHER" id="PTHR34535">
    <property type="entry name" value="HYDROGENASE MATURATION FACTOR HYPA"/>
    <property type="match status" value="1"/>
</dbReference>
<dbReference type="Pfam" id="PF01155">
    <property type="entry name" value="HypA"/>
    <property type="match status" value="1"/>
</dbReference>
<evidence type="ECO:0000256" key="1">
    <source>
        <dbReference type="ARBA" id="ARBA00022596"/>
    </source>
</evidence>
<evidence type="ECO:0000256" key="3">
    <source>
        <dbReference type="ARBA" id="ARBA00022833"/>
    </source>
</evidence>
<evidence type="ECO:0000313" key="6">
    <source>
        <dbReference type="Proteomes" id="UP001291653"/>
    </source>
</evidence>
<protein>
    <recommendedName>
        <fullName evidence="4">Hydrogenase maturation factor HypA</fullName>
    </recommendedName>
</protein>
<keyword evidence="3 4" id="KW-0862">Zinc</keyword>
<gene>
    <name evidence="4" type="primary">hypA</name>
    <name evidence="5" type="ORF">SYYSPA8_13965</name>
</gene>
<dbReference type="PIRSF" id="PIRSF004761">
    <property type="entry name" value="Hydrgn_mat_HypA"/>
    <property type="match status" value="1"/>
</dbReference>
<keyword evidence="6" id="KW-1185">Reference proteome</keyword>
<keyword evidence="1 4" id="KW-0533">Nickel</keyword>
<comment type="function">
    <text evidence="4">Involved in the maturation of [NiFe] hydrogenases. Required for nickel insertion into the metal center of the hydrogenase.</text>
</comment>